<evidence type="ECO:0000256" key="1">
    <source>
        <dbReference type="SAM" id="SignalP"/>
    </source>
</evidence>
<keyword evidence="5" id="KW-1185">Reference proteome</keyword>
<evidence type="ECO:0000313" key="4">
    <source>
        <dbReference type="EMBL" id="AMY06983.1"/>
    </source>
</evidence>
<dbReference type="PATRIC" id="fig|1813736.3.peg.158"/>
<keyword evidence="1" id="KW-0732">Signal</keyword>
<feature type="domain" description="SGNH hydrolase-type esterase" evidence="2">
    <location>
        <begin position="184"/>
        <end position="359"/>
    </location>
</feature>
<dbReference type="Pfam" id="PF14607">
    <property type="entry name" value="GxDLY"/>
    <property type="match status" value="1"/>
</dbReference>
<evidence type="ECO:0008006" key="6">
    <source>
        <dbReference type="Google" id="ProtNLM"/>
    </source>
</evidence>
<dbReference type="Proteomes" id="UP000076079">
    <property type="component" value="Chromosome"/>
</dbReference>
<dbReference type="InterPro" id="IPR051532">
    <property type="entry name" value="Ester_Hydrolysis_Enzymes"/>
</dbReference>
<dbReference type="EMBL" id="CP015136">
    <property type="protein sequence ID" value="AMY06983.1"/>
    <property type="molecule type" value="Genomic_DNA"/>
</dbReference>
<organism evidence="4 5">
    <name type="scientific">Luteitalea pratensis</name>
    <dbReference type="NCBI Taxonomy" id="1855912"/>
    <lineage>
        <taxon>Bacteria</taxon>
        <taxon>Pseudomonadati</taxon>
        <taxon>Acidobacteriota</taxon>
        <taxon>Vicinamibacteria</taxon>
        <taxon>Vicinamibacterales</taxon>
        <taxon>Vicinamibacteraceae</taxon>
        <taxon>Luteitalea</taxon>
    </lineage>
</organism>
<evidence type="ECO:0000259" key="2">
    <source>
        <dbReference type="Pfam" id="PF14606"/>
    </source>
</evidence>
<dbReference type="InterPro" id="IPR032740">
    <property type="entry name" value="GxDLY"/>
</dbReference>
<proteinExistence type="predicted"/>
<dbReference type="InterPro" id="IPR036514">
    <property type="entry name" value="SGNH_hydro_sf"/>
</dbReference>
<dbReference type="PANTHER" id="PTHR30383">
    <property type="entry name" value="THIOESTERASE 1/PROTEASE 1/LYSOPHOSPHOLIPASE L1"/>
    <property type="match status" value="1"/>
</dbReference>
<dbReference type="RefSeq" id="WP_162271267.1">
    <property type="nucleotide sequence ID" value="NZ_CP015136.1"/>
</dbReference>
<dbReference type="SUPFAM" id="SSF52266">
    <property type="entry name" value="SGNH hydrolase"/>
    <property type="match status" value="1"/>
</dbReference>
<reference evidence="4 5" key="1">
    <citation type="journal article" date="2016" name="Genome Announc.">
        <title>First Complete Genome Sequence of a Subdivision 6 Acidobacterium Strain.</title>
        <authorList>
            <person name="Huang S."/>
            <person name="Vieira S."/>
            <person name="Bunk B."/>
            <person name="Riedel T."/>
            <person name="Sproer C."/>
            <person name="Overmann J."/>
        </authorList>
    </citation>
    <scope>NUCLEOTIDE SEQUENCE [LARGE SCALE GENOMIC DNA]</scope>
    <source>
        <strain evidence="5">DSM 100886 HEG_-6_39</strain>
    </source>
</reference>
<dbReference type="Gene3D" id="3.40.50.1110">
    <property type="entry name" value="SGNH hydrolase"/>
    <property type="match status" value="1"/>
</dbReference>
<protein>
    <recommendedName>
        <fullName evidence="6">SGNH hydrolase-type esterase domain-containing protein</fullName>
    </recommendedName>
</protein>
<evidence type="ECO:0000313" key="5">
    <source>
        <dbReference type="Proteomes" id="UP000076079"/>
    </source>
</evidence>
<reference evidence="5" key="2">
    <citation type="submission" date="2016-04" db="EMBL/GenBank/DDBJ databases">
        <title>First Complete Genome Sequence of a Subdivision 6 Acidobacterium.</title>
        <authorList>
            <person name="Huang S."/>
            <person name="Vieira S."/>
            <person name="Bunk B."/>
            <person name="Riedel T."/>
            <person name="Sproeer C."/>
            <person name="Overmann J."/>
        </authorList>
    </citation>
    <scope>NUCLEOTIDE SEQUENCE [LARGE SCALE GENOMIC DNA]</scope>
    <source>
        <strain evidence="5">DSM 100886 HEG_-6_39</strain>
    </source>
</reference>
<dbReference type="Gene3D" id="2.60.120.260">
    <property type="entry name" value="Galactose-binding domain-like"/>
    <property type="match status" value="1"/>
</dbReference>
<feature type="chain" id="PRO_5007511216" description="SGNH hydrolase-type esterase domain-containing protein" evidence="1">
    <location>
        <begin position="21"/>
        <end position="370"/>
    </location>
</feature>
<dbReference type="STRING" id="1855912.LuPra_00147"/>
<dbReference type="AlphaFoldDB" id="A0A143PFD2"/>
<gene>
    <name evidence="4" type="ORF">LuPra_00147</name>
</gene>
<evidence type="ECO:0000259" key="3">
    <source>
        <dbReference type="Pfam" id="PF14607"/>
    </source>
</evidence>
<dbReference type="PANTHER" id="PTHR30383:SF29">
    <property type="entry name" value="SGNH HYDROLASE-TYPE ESTERASE DOMAIN-CONTAINING PROTEIN"/>
    <property type="match status" value="1"/>
</dbReference>
<feature type="signal peptide" evidence="1">
    <location>
        <begin position="1"/>
        <end position="20"/>
    </location>
</feature>
<name>A0A143PFD2_LUTPR</name>
<feature type="domain" description="SGNH hydrolase-type esterase N-terminal" evidence="3">
    <location>
        <begin position="32"/>
        <end position="174"/>
    </location>
</feature>
<dbReference type="KEGG" id="abac:LuPra_00147"/>
<accession>A0A143PFD2</accession>
<dbReference type="GO" id="GO:0016788">
    <property type="term" value="F:hydrolase activity, acting on ester bonds"/>
    <property type="evidence" value="ECO:0007669"/>
    <property type="project" value="UniProtKB-ARBA"/>
</dbReference>
<sequence length="370" mass="40553" precursor="true">MILVPLCVLLLAVAPAVAAAQPTADESPVTLRWHRVTPAVVEGKGWTDTEGDFDRFPARAKDDLRKPVWDLSQHSAGLSVQFVSDATRIRVRWTVTQDRLALPHMPTTGVSGLDLYANERGAWYFVGGARPTESPTNDADVIVGLSPTPREFRLYLPLYNGVSRLEVGVPEEATLRFVPSSKARPVVVYGTSITQGCCASRPGMSYTAMLGRRLDVPVINLGFSGNGKAEPEVARLLAELDPAIYVLDALPNLTPQQVDERMPAFIATIRAARPRTPIVLVEHLLYPNLRFRKEKAADVATANASLRRIYETRRQAGDRHITLVPSATLLGTDGDGTVDDSHPTELGFARMVDGLEPHLRRLLPKTQTSR</sequence>
<dbReference type="Pfam" id="PF14606">
    <property type="entry name" value="Lipase_GDSL_3"/>
    <property type="match status" value="1"/>
</dbReference>
<dbReference type="InterPro" id="IPR013830">
    <property type="entry name" value="SGNH_hydro"/>
</dbReference>